<keyword evidence="3" id="KW-1185">Reference proteome</keyword>
<dbReference type="AlphaFoldDB" id="A0A9X2I445"/>
<evidence type="ECO:0000313" key="3">
    <source>
        <dbReference type="Proteomes" id="UP001155280"/>
    </source>
</evidence>
<comment type="caution">
    <text evidence="2">The sequence shown here is derived from an EMBL/GenBank/DDBJ whole genome shotgun (WGS) entry which is preliminary data.</text>
</comment>
<dbReference type="EMBL" id="JANCNS010000001">
    <property type="protein sequence ID" value="MCP9199022.1"/>
    <property type="molecule type" value="Genomic_DNA"/>
</dbReference>
<feature type="transmembrane region" description="Helical" evidence="1">
    <location>
        <begin position="128"/>
        <end position="146"/>
    </location>
</feature>
<dbReference type="Proteomes" id="UP001155280">
    <property type="component" value="Unassembled WGS sequence"/>
</dbReference>
<accession>A0A9X2I445</accession>
<protein>
    <submittedName>
        <fullName evidence="2">Uncharacterized protein</fullName>
    </submittedName>
</protein>
<evidence type="ECO:0000256" key="1">
    <source>
        <dbReference type="SAM" id="Phobius"/>
    </source>
</evidence>
<proteinExistence type="predicted"/>
<keyword evidence="1" id="KW-1133">Transmembrane helix</keyword>
<reference evidence="2" key="1">
    <citation type="submission" date="2022-07" db="EMBL/GenBank/DDBJ databases">
        <title>Gramela sediminis sp. nov., isolated from deep-sea sediment of the Indian Ocean.</title>
        <authorList>
            <person name="Shi H."/>
        </authorList>
    </citation>
    <scope>NUCLEOTIDE SEQUENCE</scope>
    <source>
        <strain evidence="2">GC03-9</strain>
    </source>
</reference>
<keyword evidence="1" id="KW-0812">Transmembrane</keyword>
<evidence type="ECO:0000313" key="2">
    <source>
        <dbReference type="EMBL" id="MCP9199022.1"/>
    </source>
</evidence>
<feature type="transmembrane region" description="Helical" evidence="1">
    <location>
        <begin position="103"/>
        <end position="122"/>
    </location>
</feature>
<sequence>MGHPKVFFRIEELNNLQEQYSNDKEIIDNQVDHFLSNVNSKEGLYYQISLLDNSQEYFDSFKNTALAIENFGKSSVLNNRPLYADPFSYVYNSGFDLSNPETLFYFTIGLGVLFVILLFTKLKDLKKFVFLLVIIFSGWNAYNYYVAEPEYIAQKKESLDLDEYKDRKLKRKATDKFVEYYEPIQRYNSRKVYTYDVEGSDANDDDVHGTVETSGKYGEGIITDSYGNEIEIETEWVDKGELIGRDKNGNEYYMSVSH</sequence>
<name>A0A9X2I445_9FLAO</name>
<gene>
    <name evidence="2" type="ORF">MKO06_03820</name>
</gene>
<dbReference type="RefSeq" id="WP_241549335.1">
    <property type="nucleotide sequence ID" value="NZ_JANCNS010000001.1"/>
</dbReference>
<organism evidence="2 3">
    <name type="scientific">Christiangramia oceanisediminis</name>
    <dbReference type="NCBI Taxonomy" id="2920386"/>
    <lineage>
        <taxon>Bacteria</taxon>
        <taxon>Pseudomonadati</taxon>
        <taxon>Bacteroidota</taxon>
        <taxon>Flavobacteriia</taxon>
        <taxon>Flavobacteriales</taxon>
        <taxon>Flavobacteriaceae</taxon>
        <taxon>Christiangramia</taxon>
    </lineage>
</organism>
<keyword evidence="1" id="KW-0472">Membrane</keyword>